<protein>
    <submittedName>
        <fullName evidence="1">Uncharacterized protein</fullName>
    </submittedName>
</protein>
<dbReference type="AlphaFoldDB" id="A0A383F2U7"/>
<proteinExistence type="predicted"/>
<feature type="non-terminal residue" evidence="1">
    <location>
        <position position="23"/>
    </location>
</feature>
<sequence>MPLKMIIIEPIISNKSGKSRKKR</sequence>
<dbReference type="EMBL" id="UINC01231072">
    <property type="protein sequence ID" value="SVE63457.1"/>
    <property type="molecule type" value="Genomic_DNA"/>
</dbReference>
<name>A0A383F2U7_9ZZZZ</name>
<accession>A0A383F2U7</accession>
<organism evidence="1">
    <name type="scientific">marine metagenome</name>
    <dbReference type="NCBI Taxonomy" id="408172"/>
    <lineage>
        <taxon>unclassified sequences</taxon>
        <taxon>metagenomes</taxon>
        <taxon>ecological metagenomes</taxon>
    </lineage>
</organism>
<evidence type="ECO:0000313" key="1">
    <source>
        <dbReference type="EMBL" id="SVE63457.1"/>
    </source>
</evidence>
<gene>
    <name evidence="1" type="ORF">METZ01_LOCUS516311</name>
</gene>
<reference evidence="1" key="1">
    <citation type="submission" date="2018-05" db="EMBL/GenBank/DDBJ databases">
        <authorList>
            <person name="Lanie J.A."/>
            <person name="Ng W.-L."/>
            <person name="Kazmierczak K.M."/>
            <person name="Andrzejewski T.M."/>
            <person name="Davidsen T.M."/>
            <person name="Wayne K.J."/>
            <person name="Tettelin H."/>
            <person name="Glass J.I."/>
            <person name="Rusch D."/>
            <person name="Podicherti R."/>
            <person name="Tsui H.-C.T."/>
            <person name="Winkler M.E."/>
        </authorList>
    </citation>
    <scope>NUCLEOTIDE SEQUENCE</scope>
</reference>